<feature type="chain" id="PRO_5045599782" evidence="2">
    <location>
        <begin position="28"/>
        <end position="324"/>
    </location>
</feature>
<keyword evidence="2" id="KW-0732">Signal</keyword>
<keyword evidence="4" id="KW-1185">Reference proteome</keyword>
<sequence length="324" mass="33881">MPVTPRMRRRAVLASLPALPLARIAAAQSEPLRIIVNFPPGSLGDGLARLLADRAQRDGIGAAVVENRPGAAGNIGAAALARAQPDGRTLLISIDTIFTVNPHLYRNLGFDPGSLEPVGMAGHFGLALLVHPSSPARDLAGLIAAARRESVFYCSGGNGSPGHLAMERLRHEAGLPPGAFSHVPMRGNTEALTSLLAGTVQAGFLAIGGGPELVRAGRLVAIAVSTPERIPFLPEVPTMIEAGAPGFDLRIGLLLMAPRGTPLPALAPWLAALRAVLTDPAAQPRFTAWGLQPDFADRAATASWIAAAHDRWGRMVRETGMQLD</sequence>
<evidence type="ECO:0000313" key="4">
    <source>
        <dbReference type="Proteomes" id="UP001196870"/>
    </source>
</evidence>
<dbReference type="PIRSF" id="PIRSF017082">
    <property type="entry name" value="YflP"/>
    <property type="match status" value="1"/>
</dbReference>
<dbReference type="PANTHER" id="PTHR42928">
    <property type="entry name" value="TRICARBOXYLATE-BINDING PROTEIN"/>
    <property type="match status" value="1"/>
</dbReference>
<dbReference type="Pfam" id="PF03401">
    <property type="entry name" value="TctC"/>
    <property type="match status" value="1"/>
</dbReference>
<comment type="similarity">
    <text evidence="1">Belongs to the UPF0065 (bug) family.</text>
</comment>
<evidence type="ECO:0000256" key="2">
    <source>
        <dbReference type="SAM" id="SignalP"/>
    </source>
</evidence>
<dbReference type="PANTHER" id="PTHR42928:SF5">
    <property type="entry name" value="BLR1237 PROTEIN"/>
    <property type="match status" value="1"/>
</dbReference>
<comment type="caution">
    <text evidence="3">The sequence shown here is derived from an EMBL/GenBank/DDBJ whole genome shotgun (WGS) entry which is preliminary data.</text>
</comment>
<dbReference type="InterPro" id="IPR005064">
    <property type="entry name" value="BUG"/>
</dbReference>
<reference evidence="4" key="1">
    <citation type="journal article" date="2021" name="Syst. Appl. Microbiol.">
        <title>Roseomonas hellenica sp. nov., isolated from roots of wild-growing Alkanna tinctoria.</title>
        <authorList>
            <person name="Rat A."/>
            <person name="Naranjo H.D."/>
            <person name="Lebbe L."/>
            <person name="Cnockaert M."/>
            <person name="Krigas N."/>
            <person name="Grigoriadou K."/>
            <person name="Maloupa E."/>
            <person name="Willems A."/>
        </authorList>
    </citation>
    <scope>NUCLEOTIDE SEQUENCE [LARGE SCALE GENOMIC DNA]</scope>
    <source>
        <strain evidence="4">LMG 31523</strain>
    </source>
</reference>
<proteinExistence type="inferred from homology"/>
<protein>
    <submittedName>
        <fullName evidence="3">Tripartite tricarboxylate transporter substrate binding protein</fullName>
    </submittedName>
</protein>
<dbReference type="Gene3D" id="3.40.190.10">
    <property type="entry name" value="Periplasmic binding protein-like II"/>
    <property type="match status" value="1"/>
</dbReference>
<dbReference type="Gene3D" id="3.40.190.150">
    <property type="entry name" value="Bordetella uptake gene, domain 1"/>
    <property type="match status" value="1"/>
</dbReference>
<dbReference type="SUPFAM" id="SSF53850">
    <property type="entry name" value="Periplasmic binding protein-like II"/>
    <property type="match status" value="1"/>
</dbReference>
<dbReference type="Proteomes" id="UP001196870">
    <property type="component" value="Unassembled WGS sequence"/>
</dbReference>
<dbReference type="InterPro" id="IPR042100">
    <property type="entry name" value="Bug_dom1"/>
</dbReference>
<feature type="signal peptide" evidence="2">
    <location>
        <begin position="1"/>
        <end position="27"/>
    </location>
</feature>
<gene>
    <name evidence="3" type="ORF">GXW71_19410</name>
</gene>
<organism evidence="3 4">
    <name type="scientific">Plastoroseomonas hellenica</name>
    <dbReference type="NCBI Taxonomy" id="2687306"/>
    <lineage>
        <taxon>Bacteria</taxon>
        <taxon>Pseudomonadati</taxon>
        <taxon>Pseudomonadota</taxon>
        <taxon>Alphaproteobacteria</taxon>
        <taxon>Acetobacterales</taxon>
        <taxon>Acetobacteraceae</taxon>
        <taxon>Plastoroseomonas</taxon>
    </lineage>
</organism>
<evidence type="ECO:0000256" key="1">
    <source>
        <dbReference type="ARBA" id="ARBA00006987"/>
    </source>
</evidence>
<dbReference type="RefSeq" id="WP_211854218.1">
    <property type="nucleotide sequence ID" value="NZ_JAAGBB010000024.1"/>
</dbReference>
<evidence type="ECO:0000313" key="3">
    <source>
        <dbReference type="EMBL" id="MBR0666535.1"/>
    </source>
</evidence>
<name>A0ABS5F1Y1_9PROT</name>
<dbReference type="CDD" id="cd07012">
    <property type="entry name" value="PBP2_Bug_TTT"/>
    <property type="match status" value="1"/>
</dbReference>
<dbReference type="EMBL" id="JAAGBB010000024">
    <property type="protein sequence ID" value="MBR0666535.1"/>
    <property type="molecule type" value="Genomic_DNA"/>
</dbReference>
<accession>A0ABS5F1Y1</accession>